<evidence type="ECO:0008006" key="3">
    <source>
        <dbReference type="Google" id="ProtNLM"/>
    </source>
</evidence>
<reference evidence="1 2" key="1">
    <citation type="submission" date="2016-04" db="EMBL/GenBank/DDBJ databases">
        <title>Complete genome seqeunce of Leptospira alstonii serovar Room22.</title>
        <authorList>
            <person name="Nally J.E."/>
            <person name="Bayles D.O."/>
            <person name="Hurley D."/>
            <person name="Fanning S."/>
            <person name="McMahon B.J."/>
            <person name="Arent Z."/>
        </authorList>
    </citation>
    <scope>NUCLEOTIDE SEQUENCE [LARGE SCALE GENOMIC DNA]</scope>
    <source>
        <strain evidence="1 2">GWTS #1</strain>
    </source>
</reference>
<proteinExistence type="predicted"/>
<dbReference type="KEGG" id="laj:A0128_20440"/>
<evidence type="ECO:0000313" key="1">
    <source>
        <dbReference type="EMBL" id="AOP36388.1"/>
    </source>
</evidence>
<dbReference type="EMBL" id="CP015218">
    <property type="protein sequence ID" value="AOP36388.1"/>
    <property type="molecule type" value="Genomic_DNA"/>
</dbReference>
<dbReference type="Proteomes" id="UP000094197">
    <property type="component" value="Chromosome 2"/>
</dbReference>
<dbReference type="OrthoDB" id="8548541at2"/>
<name>A0A1D7V3I2_9LEPT</name>
<evidence type="ECO:0000313" key="2">
    <source>
        <dbReference type="Proteomes" id="UP000094197"/>
    </source>
</evidence>
<dbReference type="AlphaFoldDB" id="A0A1D7V3I2"/>
<sequence length="332" mass="38466">MFTEPEENTILWRYLDLPKFCSMLQRKEVYFSNPSEFSDKQEGKLIKSHEISMARLMGAISSIFEESYQALDKIVFPDDSSRYRYIAHLAAIYASKVGYKNREYFEKYIYSLERLLIHSDQKAISELGNLEFKMTHNMLTENLPNLLVKPISIYCWHENAGESESMWRIYANKGLALKSTPAKLKSSLTLPKSGETYNCISALNHVKYIDDPVSIIENLMVTNNKDSEPSPDNGFFKHVLRAELYKSYLLKHSAYRYENEVRFILQEKENSSLNVMDMKNTFNGKYIKADIEQMITEIVISPYAEDWFIDVVAGVIEKEGVNLKLEKSSLNV</sequence>
<gene>
    <name evidence="1" type="ORF">A0128_20440</name>
</gene>
<keyword evidence="2" id="KW-1185">Reference proteome</keyword>
<accession>A0A1D7V3I2</accession>
<dbReference type="InterPro" id="IPR021352">
    <property type="entry name" value="DUF2971"/>
</dbReference>
<dbReference type="Pfam" id="PF11185">
    <property type="entry name" value="DUF2971"/>
    <property type="match status" value="1"/>
</dbReference>
<organism evidence="1 2">
    <name type="scientific">Leptospira tipperaryensis</name>
    <dbReference type="NCBI Taxonomy" id="2564040"/>
    <lineage>
        <taxon>Bacteria</taxon>
        <taxon>Pseudomonadati</taxon>
        <taxon>Spirochaetota</taxon>
        <taxon>Spirochaetia</taxon>
        <taxon>Leptospirales</taxon>
        <taxon>Leptospiraceae</taxon>
        <taxon>Leptospira</taxon>
    </lineage>
</organism>
<protein>
    <recommendedName>
        <fullName evidence="3">DUF2971 domain-containing protein</fullName>
    </recommendedName>
</protein>